<proteinExistence type="predicted"/>
<dbReference type="Gene3D" id="1.10.1330.10">
    <property type="entry name" value="Dockerin domain"/>
    <property type="match status" value="1"/>
</dbReference>
<dbReference type="SUPFAM" id="SSF51126">
    <property type="entry name" value="Pectin lyase-like"/>
    <property type="match status" value="1"/>
</dbReference>
<dbReference type="EC" id="3.4.21.-" evidence="3"/>
<feature type="signal peptide" evidence="2">
    <location>
        <begin position="1"/>
        <end position="31"/>
    </location>
</feature>
<dbReference type="InterPro" id="IPR030895">
    <property type="entry name" value="T5SS_PEPC_rpt"/>
</dbReference>
<reference evidence="3 4" key="1">
    <citation type="submission" date="2019-02" db="EMBL/GenBank/DDBJ databases">
        <title>Deep-cultivation of Planctomycetes and their phenomic and genomic characterization uncovers novel biology.</title>
        <authorList>
            <person name="Wiegand S."/>
            <person name="Jogler M."/>
            <person name="Boedeker C."/>
            <person name="Pinto D."/>
            <person name="Vollmers J."/>
            <person name="Rivas-Marin E."/>
            <person name="Kohn T."/>
            <person name="Peeters S.H."/>
            <person name="Heuer A."/>
            <person name="Rast P."/>
            <person name="Oberbeckmann S."/>
            <person name="Bunk B."/>
            <person name="Jeske O."/>
            <person name="Meyerdierks A."/>
            <person name="Storesund J.E."/>
            <person name="Kallscheuer N."/>
            <person name="Luecker S."/>
            <person name="Lage O.M."/>
            <person name="Pohl T."/>
            <person name="Merkel B.J."/>
            <person name="Hornburger P."/>
            <person name="Mueller R.-W."/>
            <person name="Bruemmer F."/>
            <person name="Labrenz M."/>
            <person name="Spormann A.M."/>
            <person name="Op den Camp H."/>
            <person name="Overmann J."/>
            <person name="Amann R."/>
            <person name="Jetten M.S.M."/>
            <person name="Mascher T."/>
            <person name="Medema M.H."/>
            <person name="Devos D.P."/>
            <person name="Kaster A.-K."/>
            <person name="Ovreas L."/>
            <person name="Rohde M."/>
            <person name="Galperin M.Y."/>
            <person name="Jogler C."/>
        </authorList>
    </citation>
    <scope>NUCLEOTIDE SEQUENCE [LARGE SCALE GENOMIC DNA]</scope>
    <source>
        <strain evidence="3 4">I41</strain>
    </source>
</reference>
<dbReference type="Gene3D" id="2.160.20.20">
    <property type="match status" value="1"/>
</dbReference>
<keyword evidence="4" id="KW-1185">Reference proteome</keyword>
<keyword evidence="3" id="KW-0378">Hydrolase</keyword>
<accession>A0A517TY56</accession>
<dbReference type="NCBIfam" id="NF041539">
    <property type="entry name" value="choice_anch_R"/>
    <property type="match status" value="1"/>
</dbReference>
<organism evidence="3 4">
    <name type="scientific">Lacipirellula limnantheis</name>
    <dbReference type="NCBI Taxonomy" id="2528024"/>
    <lineage>
        <taxon>Bacteria</taxon>
        <taxon>Pseudomonadati</taxon>
        <taxon>Planctomycetota</taxon>
        <taxon>Planctomycetia</taxon>
        <taxon>Pirellulales</taxon>
        <taxon>Lacipirellulaceae</taxon>
        <taxon>Lacipirellula</taxon>
    </lineage>
</organism>
<keyword evidence="1 2" id="KW-0732">Signal</keyword>
<protein>
    <submittedName>
        <fullName evidence="3">Extracellular serine protease</fullName>
        <ecNumber evidence="3">3.4.21.-</ecNumber>
    </submittedName>
</protein>
<dbReference type="InterPro" id="IPR018247">
    <property type="entry name" value="EF_Hand_1_Ca_BS"/>
</dbReference>
<dbReference type="InterPro" id="IPR011050">
    <property type="entry name" value="Pectin_lyase_fold/virulence"/>
</dbReference>
<evidence type="ECO:0000313" key="3">
    <source>
        <dbReference type="EMBL" id="QDT73299.1"/>
    </source>
</evidence>
<dbReference type="Proteomes" id="UP000317909">
    <property type="component" value="Chromosome"/>
</dbReference>
<dbReference type="NCBIfam" id="TIGR02601">
    <property type="entry name" value="autotrns_rpt"/>
    <property type="match status" value="1"/>
</dbReference>
<evidence type="ECO:0000256" key="2">
    <source>
        <dbReference type="SAM" id="SignalP"/>
    </source>
</evidence>
<dbReference type="InterPro" id="IPR013425">
    <property type="entry name" value="Autotrns_rpt"/>
</dbReference>
<dbReference type="EMBL" id="CP036339">
    <property type="protein sequence ID" value="QDT73299.1"/>
    <property type="molecule type" value="Genomic_DNA"/>
</dbReference>
<dbReference type="InterPro" id="IPR036439">
    <property type="entry name" value="Dockerin_dom_sf"/>
</dbReference>
<dbReference type="GO" id="GO:0008233">
    <property type="term" value="F:peptidase activity"/>
    <property type="evidence" value="ECO:0007669"/>
    <property type="project" value="UniProtKB-KW"/>
</dbReference>
<dbReference type="PROSITE" id="PS00018">
    <property type="entry name" value="EF_HAND_1"/>
    <property type="match status" value="1"/>
</dbReference>
<dbReference type="KEGG" id="llh:I41_24880"/>
<feature type="chain" id="PRO_5021968883" evidence="2">
    <location>
        <begin position="32"/>
        <end position="1038"/>
    </location>
</feature>
<dbReference type="RefSeq" id="WP_168206838.1">
    <property type="nucleotide sequence ID" value="NZ_CP036339.1"/>
</dbReference>
<dbReference type="GO" id="GO:0006508">
    <property type="term" value="P:proteolysis"/>
    <property type="evidence" value="ECO:0007669"/>
    <property type="project" value="UniProtKB-KW"/>
</dbReference>
<evidence type="ECO:0000256" key="1">
    <source>
        <dbReference type="ARBA" id="ARBA00022729"/>
    </source>
</evidence>
<dbReference type="InterPro" id="IPR012332">
    <property type="entry name" value="Autotransporter_pectin_lyase_C"/>
</dbReference>
<gene>
    <name evidence="3" type="ORF">I41_24880</name>
</gene>
<dbReference type="NCBIfam" id="TIGR04393">
    <property type="entry name" value="rpt_T5SS_PEPC"/>
    <property type="match status" value="5"/>
</dbReference>
<name>A0A517TY56_9BACT</name>
<dbReference type="AlphaFoldDB" id="A0A517TY56"/>
<dbReference type="GO" id="GO:0000272">
    <property type="term" value="P:polysaccharide catabolic process"/>
    <property type="evidence" value="ECO:0007669"/>
    <property type="project" value="InterPro"/>
</dbReference>
<sequence precursor="true">MTTNQTRRALRFVTSAAALLIGIMVPGVASAQFDTSWTNPTIGNWSIESNWSGGVPDEFDDVDIANGGIANVASPGAVYADLTVGGITGPAFAGGNGSLLVSNGGVLSHSIYRNVSVGGNGFVGNVTVAGPGSQFLANGYLLAAGTLTVENGGLLSSVSGESGNAPGDVASTTVTGLGSRWNIPASTPATATLQVGYAGSASLTVANGGAVNNGASAVLGLLAGSSGTATVTGLGSAWNNVGYLQVGSPFNGGAGTVNVTNQGVVRAGSLRVSQFGVVNVNNGSSSVAGLVLQGMPAAMPTGGSYGALRIGDASDGRMTATGGAHVRTASTAIGVAAGRTGAAVISDPGSTWTNVDDIFVGSAGAGALEIRNGATVSNFRAHVGFNGNASGSVLVTDPGSSWTGGGSFFIGNGGSGMLQVLNGATATTAGNSYLGFSTFSQGSATVGGMGSTWTTANTLAIGGNLTDAGGPFASTLRIENGGRVNANETILYNTGVLELNNIATLNSPLLSKGGVIRTYGNTSHADNVTLDAGGLSITTGAVDTTAVFSGVLSGPGALTKSGLGPTGALRLTGANTYAGLTTIKTGALLVDGSVTGATQVNAGGTLGGSGVVGTVDVQSGGAVAPGSSVGTLTTGDMILRGGGMYALELGSEGVGVAGTDWDSLAVNGTLDFSSLSPANRCTLSLKTLGASGAAGSLTTWQSDVDHTWSNIMTASAGYGRDFDESHFAIDVSGFQNPVQGKFHLLDNGGGIDLFYDAYEVAEGVLLTNLDEPVRGATPIGNNPNPLDPPEGPGAPWYWGAQQFINDGATHTLTAIKARVGGGSTAPAPQVVAELRADDGGTIGALLTTFTAPDMTGDLEVREFVPDSLVTLDPSAKYWFTLGSANPGEGTFFWQYANSNVWGGAGAFANYADSAESGSPWTYRGVDFPYFLEVDVATASGDFNGDNQVDGEDLAAWAMGFGQFDGVGAPAGLADGDANGDLIVDGGDFLVWQQQLGGGLQAIAANAPVPEPATSLLLISAVVGIRHRSGPKSRILVDE</sequence>
<evidence type="ECO:0000313" key="4">
    <source>
        <dbReference type="Proteomes" id="UP000317909"/>
    </source>
</evidence>
<keyword evidence="3" id="KW-0645">Protease</keyword>